<sequence length="266" mass="30571">LGNHFRPNVSLTFIVHKFAAILDWMSIGQEAQLRNRHTTPEPVADYAYVNYHDTSNGRAGVARDDKGLPRSILKNKQVLSMMCHTALNCRKQKFCLSTVRTNILRVIDRLRRHLSLEKSTSPPRQVGKVGHVLRYSFHITSYFASDPKKKRSILSFNRRRTSEVRMGTDGKLVTNGYDDNSRYKRPSSPIEKIKSLFRKNDNSTTAAVYGAYTTTNVAAAREAYTPQYRKYPGSSTRDASTVLNRYSYTPGLTDQRRHWYDDHNIY</sequence>
<accession>A0A0N4W315</accession>
<dbReference type="WBParaSite" id="HPLM_0000416201-mRNA-1">
    <property type="protein sequence ID" value="HPLM_0000416201-mRNA-1"/>
    <property type="gene ID" value="HPLM_0000416201"/>
</dbReference>
<name>A0A0N4W315_HAEPC</name>
<proteinExistence type="predicted"/>
<dbReference type="OMA" id="CHTALNC"/>
<reference evidence="1" key="1">
    <citation type="submission" date="2017-02" db="UniProtKB">
        <authorList>
            <consortium name="WormBaseParasite"/>
        </authorList>
    </citation>
    <scope>IDENTIFICATION</scope>
</reference>
<protein>
    <submittedName>
        <fullName evidence="1">Astacin domain-containing protein</fullName>
    </submittedName>
</protein>
<evidence type="ECO:0000313" key="1">
    <source>
        <dbReference type="WBParaSite" id="HPLM_0000416201-mRNA-1"/>
    </source>
</evidence>
<organism evidence="1">
    <name type="scientific">Haemonchus placei</name>
    <name type="common">Barber's pole worm</name>
    <dbReference type="NCBI Taxonomy" id="6290"/>
    <lineage>
        <taxon>Eukaryota</taxon>
        <taxon>Metazoa</taxon>
        <taxon>Ecdysozoa</taxon>
        <taxon>Nematoda</taxon>
        <taxon>Chromadorea</taxon>
        <taxon>Rhabditida</taxon>
        <taxon>Rhabditina</taxon>
        <taxon>Rhabditomorpha</taxon>
        <taxon>Strongyloidea</taxon>
        <taxon>Trichostrongylidae</taxon>
        <taxon>Haemonchus</taxon>
    </lineage>
</organism>
<dbReference type="AlphaFoldDB" id="A0A0N4W315"/>